<dbReference type="EMBL" id="JAGETN010000028">
    <property type="protein sequence ID" value="MBO2025747.1"/>
    <property type="molecule type" value="Genomic_DNA"/>
</dbReference>
<accession>A0A939NTY6</accession>
<sequence>MNIEFECLASSRPYVTRGHQCWRAAQSSSVRWTSFLISLIAASRAST</sequence>
<comment type="caution">
    <text evidence="1">The sequence shown here is derived from an EMBL/GenBank/DDBJ whole genome shotgun (WGS) entry which is preliminary data.</text>
</comment>
<dbReference type="Proteomes" id="UP000664267">
    <property type="component" value="Unassembled WGS sequence"/>
</dbReference>
<organism evidence="1 2">
    <name type="scientific">Klebsiella pneumoniae</name>
    <dbReference type="NCBI Taxonomy" id="573"/>
    <lineage>
        <taxon>Bacteria</taxon>
        <taxon>Pseudomonadati</taxon>
        <taxon>Pseudomonadota</taxon>
        <taxon>Gammaproteobacteria</taxon>
        <taxon>Enterobacterales</taxon>
        <taxon>Enterobacteriaceae</taxon>
        <taxon>Klebsiella/Raoultella group</taxon>
        <taxon>Klebsiella</taxon>
        <taxon>Klebsiella pneumoniae complex</taxon>
    </lineage>
</organism>
<reference evidence="1" key="1">
    <citation type="submission" date="2021-03" db="EMBL/GenBank/DDBJ databases">
        <title>Molecular epidemiology and mechanisms of colistin and carbapenem resistance in Enterobacteriaceae from clinical isolates, the environment and porcine samples in Pretoria, South Africa.</title>
        <authorList>
            <person name="Bogoshi D."/>
            <person name="Mbelle N.M."/>
            <person name="Naidoo V."/>
            <person name="Osei Sekyere J."/>
        </authorList>
    </citation>
    <scope>NUCLEOTIDE SEQUENCE</scope>
    <source>
        <strain evidence="1">C029</strain>
    </source>
</reference>
<dbReference type="AlphaFoldDB" id="A0A939NTY6"/>
<gene>
    <name evidence="1" type="ORF">J4733_17970</name>
</gene>
<protein>
    <submittedName>
        <fullName evidence="1">Uncharacterized protein</fullName>
    </submittedName>
</protein>
<evidence type="ECO:0000313" key="1">
    <source>
        <dbReference type="EMBL" id="MBO2025747.1"/>
    </source>
</evidence>
<proteinExistence type="predicted"/>
<evidence type="ECO:0000313" key="2">
    <source>
        <dbReference type="Proteomes" id="UP000664267"/>
    </source>
</evidence>
<name>A0A939NTY6_KLEPN</name>